<dbReference type="EMBL" id="AP018907">
    <property type="protein sequence ID" value="BBF94691.1"/>
    <property type="molecule type" value="Genomic_DNA"/>
</dbReference>
<feature type="region of interest" description="Disordered" evidence="1">
    <location>
        <begin position="1"/>
        <end position="29"/>
    </location>
</feature>
<dbReference type="OrthoDB" id="8454456at2"/>
<evidence type="ECO:0000259" key="2">
    <source>
        <dbReference type="Pfam" id="PF18557"/>
    </source>
</evidence>
<dbReference type="Proteomes" id="UP000266934">
    <property type="component" value="Chromosome"/>
</dbReference>
<feature type="domain" description="Anti-sigma factor NepR" evidence="2">
    <location>
        <begin position="30"/>
        <end position="62"/>
    </location>
</feature>
<sequence length="96" mass="10537">MAQKRAREVAEDVVPGHVPPAPPRLDRNAQARLGEQLRAMYDDLLQQPIPDRFVDLLKDLDDIEQGKSTGKSRSAERGKADRGKSAEKSAEKGTTG</sequence>
<protein>
    <recommendedName>
        <fullName evidence="2">Anti-sigma factor NepR domain-containing protein</fullName>
    </recommendedName>
</protein>
<evidence type="ECO:0000256" key="1">
    <source>
        <dbReference type="SAM" id="MobiDB-lite"/>
    </source>
</evidence>
<feature type="region of interest" description="Disordered" evidence="1">
    <location>
        <begin position="61"/>
        <end position="96"/>
    </location>
</feature>
<feature type="compositionally biased region" description="Basic and acidic residues" evidence="1">
    <location>
        <begin position="1"/>
        <end position="10"/>
    </location>
</feature>
<reference evidence="3 4" key="1">
    <citation type="submission" date="2018-08" db="EMBL/GenBank/DDBJ databases">
        <title>Complete genome sequencing of Blastochloris tepida GI.</title>
        <authorList>
            <person name="Tsukatani Y."/>
            <person name="Mori H."/>
        </authorList>
    </citation>
    <scope>NUCLEOTIDE SEQUENCE [LARGE SCALE GENOMIC DNA]</scope>
    <source>
        <strain evidence="3 4">GI</strain>
    </source>
</reference>
<dbReference type="KEGG" id="blag:BLTE_33760"/>
<organism evidence="3 4">
    <name type="scientific">Blastochloris tepida</name>
    <dbReference type="NCBI Taxonomy" id="2233851"/>
    <lineage>
        <taxon>Bacteria</taxon>
        <taxon>Pseudomonadati</taxon>
        <taxon>Pseudomonadota</taxon>
        <taxon>Alphaproteobacteria</taxon>
        <taxon>Hyphomicrobiales</taxon>
        <taxon>Blastochloridaceae</taxon>
        <taxon>Blastochloris</taxon>
    </lineage>
</organism>
<evidence type="ECO:0000313" key="3">
    <source>
        <dbReference type="EMBL" id="BBF94691.1"/>
    </source>
</evidence>
<proteinExistence type="predicted"/>
<dbReference type="Pfam" id="PF18557">
    <property type="entry name" value="NepR"/>
    <property type="match status" value="1"/>
</dbReference>
<gene>
    <name evidence="3" type="ORF">BLTE_33760</name>
</gene>
<accession>A0A348G558</accession>
<keyword evidence="4" id="KW-1185">Reference proteome</keyword>
<feature type="compositionally biased region" description="Basic and acidic residues" evidence="1">
    <location>
        <begin position="73"/>
        <end position="96"/>
    </location>
</feature>
<name>A0A348G558_9HYPH</name>
<evidence type="ECO:0000313" key="4">
    <source>
        <dbReference type="Proteomes" id="UP000266934"/>
    </source>
</evidence>
<dbReference type="InterPro" id="IPR041649">
    <property type="entry name" value="NepR"/>
</dbReference>
<dbReference type="AlphaFoldDB" id="A0A348G558"/>